<protein>
    <submittedName>
        <fullName evidence="2">Uncharacterized protein</fullName>
    </submittedName>
</protein>
<name>A0ABQ4IWN8_9ACTN</name>
<feature type="region of interest" description="Disordered" evidence="1">
    <location>
        <begin position="1"/>
        <end position="21"/>
    </location>
</feature>
<dbReference type="Proteomes" id="UP000643165">
    <property type="component" value="Unassembled WGS sequence"/>
</dbReference>
<feature type="compositionally biased region" description="Polar residues" evidence="1">
    <location>
        <begin position="1"/>
        <end position="11"/>
    </location>
</feature>
<dbReference type="RefSeq" id="WP_239095896.1">
    <property type="nucleotide sequence ID" value="NZ_BOPB01000013.1"/>
</dbReference>
<comment type="caution">
    <text evidence="2">The sequence shown here is derived from an EMBL/GenBank/DDBJ whole genome shotgun (WGS) entry which is preliminary data.</text>
</comment>
<accession>A0ABQ4IWN8</accession>
<dbReference type="EMBL" id="BOPB01000013">
    <property type="protein sequence ID" value="GIJ22336.1"/>
    <property type="molecule type" value="Genomic_DNA"/>
</dbReference>
<reference evidence="2 3" key="1">
    <citation type="submission" date="2021-01" db="EMBL/GenBank/DDBJ databases">
        <title>Whole genome shotgun sequence of Verrucosispora lutea NBRC 106530.</title>
        <authorList>
            <person name="Komaki H."/>
            <person name="Tamura T."/>
        </authorList>
    </citation>
    <scope>NUCLEOTIDE SEQUENCE [LARGE SCALE GENOMIC DNA]</scope>
    <source>
        <strain evidence="2 3">NBRC 106530</strain>
    </source>
</reference>
<evidence type="ECO:0000313" key="3">
    <source>
        <dbReference type="Proteomes" id="UP000643165"/>
    </source>
</evidence>
<evidence type="ECO:0000313" key="2">
    <source>
        <dbReference type="EMBL" id="GIJ22336.1"/>
    </source>
</evidence>
<gene>
    <name evidence="2" type="ORF">Vlu01_29600</name>
</gene>
<organism evidence="2 3">
    <name type="scientific">Micromonospora lutea</name>
    <dbReference type="NCBI Taxonomy" id="419825"/>
    <lineage>
        <taxon>Bacteria</taxon>
        <taxon>Bacillati</taxon>
        <taxon>Actinomycetota</taxon>
        <taxon>Actinomycetes</taxon>
        <taxon>Micromonosporales</taxon>
        <taxon>Micromonosporaceae</taxon>
        <taxon>Micromonospora</taxon>
    </lineage>
</organism>
<proteinExistence type="predicted"/>
<sequence length="261" mass="27733">MIAQLTKSLSPNGDYRDPDQRERSAARRAARALLSTPGRAGEADPLLKGLGFAAHHGVDPATGRACSLYLADGSDRRTWGVILVDRTAAARTVIEVPHPGFDINTEKLGLALQRRVPGSILLVAGAHRQAAEGAADVAHNDRSLFHVLAVTLGAAGLSQIQLHGFADRNLPTSDAVVSTGSAPTNKLASRIADELSDLNLRTCRVWERRCGQLEGRTNQQGRAAADDDGVFVHLELSWTVRRDAAASDRVVAAMAAQLTDG</sequence>
<keyword evidence="3" id="KW-1185">Reference proteome</keyword>
<evidence type="ECO:0000256" key="1">
    <source>
        <dbReference type="SAM" id="MobiDB-lite"/>
    </source>
</evidence>